<dbReference type="STRING" id="1561998.A0A1I7T2U0"/>
<dbReference type="Proteomes" id="UP000095282">
    <property type="component" value="Unplaced"/>
</dbReference>
<accession>A0A1I7T2U0</accession>
<dbReference type="InterPro" id="IPR038765">
    <property type="entry name" value="Papain-like_cys_pep_sf"/>
</dbReference>
<organism evidence="1 2">
    <name type="scientific">Caenorhabditis tropicalis</name>
    <dbReference type="NCBI Taxonomy" id="1561998"/>
    <lineage>
        <taxon>Eukaryota</taxon>
        <taxon>Metazoa</taxon>
        <taxon>Ecdysozoa</taxon>
        <taxon>Nematoda</taxon>
        <taxon>Chromadorea</taxon>
        <taxon>Rhabditida</taxon>
        <taxon>Rhabditina</taxon>
        <taxon>Rhabditomorpha</taxon>
        <taxon>Rhabditoidea</taxon>
        <taxon>Rhabditidae</taxon>
        <taxon>Peloderinae</taxon>
        <taxon>Caenorhabditis</taxon>
    </lineage>
</organism>
<dbReference type="Gene3D" id="3.40.395.10">
    <property type="entry name" value="Adenoviral Proteinase, Chain A"/>
    <property type="match status" value="1"/>
</dbReference>
<protein>
    <submittedName>
        <fullName evidence="2">ULP_PROTEASE domain-containing protein</fullName>
    </submittedName>
</protein>
<dbReference type="eggNOG" id="ENOG502R035">
    <property type="taxonomic scope" value="Eukaryota"/>
</dbReference>
<proteinExistence type="predicted"/>
<keyword evidence="1" id="KW-1185">Reference proteome</keyword>
<evidence type="ECO:0000313" key="1">
    <source>
        <dbReference type="Proteomes" id="UP000095282"/>
    </source>
</evidence>
<dbReference type="AlphaFoldDB" id="A0A1I7T2U0"/>
<dbReference type="SUPFAM" id="SSF54001">
    <property type="entry name" value="Cysteine proteinases"/>
    <property type="match status" value="1"/>
</dbReference>
<evidence type="ECO:0000313" key="2">
    <source>
        <dbReference type="WBParaSite" id="Csp11.Scaffold482.g1881.t1"/>
    </source>
</evidence>
<dbReference type="WBParaSite" id="Csp11.Scaffold482.g1881.t1">
    <property type="protein sequence ID" value="Csp11.Scaffold482.g1881.t1"/>
    <property type="gene ID" value="Csp11.Scaffold482.g1881"/>
</dbReference>
<sequence length="846" mass="96242">MWYVSKFTPGPIGTSYIMEGPRRKREYIELSTNCKDDPPAHTHLHILVIQSLVTAGVEKKFPTPMPTILSLISFKGIRNSKKINKRLDGEEMVGSYIVLGIDKEDRSGSQDTPHNDDYFLNTFNKRSKSCTNIFSNLLSQNKQTKVDIRLMNYDTRRVIYLIHVLDNEKLGEEGLLKSLTYPEHNKRAHTGESIRRVDSKLADLIRRNQMDVVFFSPISQGWSEENPYEKMFISEYSVATAQSIHHERSDRLPYVVWYKKDSENPLVLCGSHEPGRTSRFFEQVPATYKDANSLVCTNEKNLLPNTVLTATYIVVNHPTIEKSQEGNLDENGVGNMPSEVQEETVCAEGRKTQLYSVDLELCELDEEEIERRASIRKNYCYSSYNTAPPAIENPYDVSARDLMLMMKTGSYMSNTFIEDVMKLILFEDNVKKATYQSMCAVNPAIFHEVLDDSQNNCWPSGENLFFFLTPHLFGDSNLLEHFSAVCCTRSKSECLIYDSLPSYRKVYTPETCAKITKAVSLWAPGVKWVTKLAEDAAVSTQVDGSSCALFAIHHMSQFIGFTTLQAGEEVAENPLRKAMIRYLKEKVERGLVRILQDSKDVFSFDNGEKEILKPKLKLSFMNVPTSARRLSALDVPLDDDIYDDAHVSCDATGVPCARVLERSMKKIKKNSIRDFLTGPQEHEAETCITEGDKEGLSDLEVINHVKSDVEKNFQFGNKLHEMYDLLQQLLSLAQAQQQNNKRQIDVRLKEVVTEGNRMGLLGQLREMDDKFKLGGDRKTLLQYSEWLALHLDNTPETSFFYCKVCSVSDTSHASQSIRSESVEIDEECEKTIGKVNLEDVIIPQKK</sequence>
<reference evidence="2" key="1">
    <citation type="submission" date="2016-11" db="UniProtKB">
        <authorList>
            <consortium name="WormBaseParasite"/>
        </authorList>
    </citation>
    <scope>IDENTIFICATION</scope>
</reference>
<name>A0A1I7T2U0_9PELO</name>